<evidence type="ECO:0000313" key="10">
    <source>
        <dbReference type="Proteomes" id="UP000435649"/>
    </source>
</evidence>
<evidence type="ECO:0000256" key="3">
    <source>
        <dbReference type="ARBA" id="ARBA00022475"/>
    </source>
</evidence>
<feature type="transmembrane region" description="Helical" evidence="7">
    <location>
        <begin position="310"/>
        <end position="336"/>
    </location>
</feature>
<dbReference type="Pfam" id="PF00528">
    <property type="entry name" value="BPD_transp_1"/>
    <property type="match status" value="1"/>
</dbReference>
<evidence type="ECO:0000313" key="9">
    <source>
        <dbReference type="EMBL" id="MST98287.1"/>
    </source>
</evidence>
<keyword evidence="10" id="KW-1185">Reference proteome</keyword>
<dbReference type="InterPro" id="IPR000515">
    <property type="entry name" value="MetI-like"/>
</dbReference>
<dbReference type="Gene3D" id="1.10.3720.10">
    <property type="entry name" value="MetI-like"/>
    <property type="match status" value="1"/>
</dbReference>
<feature type="transmembrane region" description="Helical" evidence="7">
    <location>
        <begin position="188"/>
        <end position="212"/>
    </location>
</feature>
<evidence type="ECO:0000256" key="1">
    <source>
        <dbReference type="ARBA" id="ARBA00004651"/>
    </source>
</evidence>
<sequence>MSQAPAQHSFFAAARRRFFADFQGRLGVVGILILLVPAVAAPLLANGRPLLVFGKEGLRLPFLPFLFAPDSTEFLVEQFFNYVLLLLPLWLLIALIVRRQFPRRILCGAAALLLLLPFAAARPKLDKTDYRLAAAESGERAVFAPIPYGPFEIIARPYQKPSREHWLGTDEVGRDVASRMIYGARASLAVGLFATAIALVIGTLVGLMAGYYRGWFDLAVMRLVEILLCFPTFLLLLILMSILKDRKFEQSILVVIAVIGLTGWIGLTFLVRGEVLKQRALPYIQSCEVVGISAWRTMTVHLLPNITGPILISFTFGVAGAILAESGLSFLGFGVQPPTASWGGLLRQAFDNPLEYWHLTLFPGIALFIAVLAFNFTGEGLRKALFPR</sequence>
<comment type="subcellular location">
    <subcellularLocation>
        <location evidence="1 7">Cell membrane</location>
        <topology evidence="1 7">Multi-pass membrane protein</topology>
    </subcellularLocation>
</comment>
<dbReference type="PANTHER" id="PTHR43386:SF1">
    <property type="entry name" value="D,D-DIPEPTIDE TRANSPORT SYSTEM PERMEASE PROTEIN DDPC-RELATED"/>
    <property type="match status" value="1"/>
</dbReference>
<keyword evidence="3" id="KW-1003">Cell membrane</keyword>
<protein>
    <submittedName>
        <fullName evidence="9">ABC transporter permease</fullName>
    </submittedName>
</protein>
<evidence type="ECO:0000256" key="6">
    <source>
        <dbReference type="ARBA" id="ARBA00023136"/>
    </source>
</evidence>
<dbReference type="SUPFAM" id="SSF161098">
    <property type="entry name" value="MetI-like"/>
    <property type="match status" value="1"/>
</dbReference>
<dbReference type="GO" id="GO:0005886">
    <property type="term" value="C:plasma membrane"/>
    <property type="evidence" value="ECO:0007669"/>
    <property type="project" value="UniProtKB-SubCell"/>
</dbReference>
<keyword evidence="6 7" id="KW-0472">Membrane</keyword>
<organism evidence="9 10">
    <name type="scientific">Victivallis lenta</name>
    <dbReference type="NCBI Taxonomy" id="2606640"/>
    <lineage>
        <taxon>Bacteria</taxon>
        <taxon>Pseudomonadati</taxon>
        <taxon>Lentisphaerota</taxon>
        <taxon>Lentisphaeria</taxon>
        <taxon>Victivallales</taxon>
        <taxon>Victivallaceae</taxon>
        <taxon>Victivallis</taxon>
    </lineage>
</organism>
<gene>
    <name evidence="9" type="ORF">FYJ85_14680</name>
</gene>
<dbReference type="PROSITE" id="PS50928">
    <property type="entry name" value="ABC_TM1"/>
    <property type="match status" value="1"/>
</dbReference>
<name>A0A844G3K0_9BACT</name>
<dbReference type="CDD" id="cd06261">
    <property type="entry name" value="TM_PBP2"/>
    <property type="match status" value="1"/>
</dbReference>
<proteinExistence type="inferred from homology"/>
<dbReference type="InterPro" id="IPR050366">
    <property type="entry name" value="BP-dependent_transpt_permease"/>
</dbReference>
<dbReference type="AlphaFoldDB" id="A0A844G3K0"/>
<comment type="similarity">
    <text evidence="7">Belongs to the binding-protein-dependent transport system permease family.</text>
</comment>
<feature type="transmembrane region" description="Helical" evidence="7">
    <location>
        <begin position="79"/>
        <end position="97"/>
    </location>
</feature>
<dbReference type="RefSeq" id="WP_154419344.1">
    <property type="nucleotide sequence ID" value="NZ_VUNS01000017.1"/>
</dbReference>
<evidence type="ECO:0000256" key="7">
    <source>
        <dbReference type="RuleBase" id="RU363032"/>
    </source>
</evidence>
<dbReference type="Proteomes" id="UP000435649">
    <property type="component" value="Unassembled WGS sequence"/>
</dbReference>
<comment type="caution">
    <text evidence="9">The sequence shown here is derived from an EMBL/GenBank/DDBJ whole genome shotgun (WGS) entry which is preliminary data.</text>
</comment>
<evidence type="ECO:0000256" key="2">
    <source>
        <dbReference type="ARBA" id="ARBA00022448"/>
    </source>
</evidence>
<dbReference type="InterPro" id="IPR035906">
    <property type="entry name" value="MetI-like_sf"/>
</dbReference>
<evidence type="ECO:0000259" key="8">
    <source>
        <dbReference type="PROSITE" id="PS50928"/>
    </source>
</evidence>
<feature type="transmembrane region" description="Helical" evidence="7">
    <location>
        <begin position="26"/>
        <end position="45"/>
    </location>
</feature>
<evidence type="ECO:0000256" key="5">
    <source>
        <dbReference type="ARBA" id="ARBA00022989"/>
    </source>
</evidence>
<feature type="transmembrane region" description="Helical" evidence="7">
    <location>
        <begin position="218"/>
        <end position="240"/>
    </location>
</feature>
<dbReference type="PANTHER" id="PTHR43386">
    <property type="entry name" value="OLIGOPEPTIDE TRANSPORT SYSTEM PERMEASE PROTEIN APPC"/>
    <property type="match status" value="1"/>
</dbReference>
<feature type="transmembrane region" description="Helical" evidence="7">
    <location>
        <begin position="252"/>
        <end position="271"/>
    </location>
</feature>
<evidence type="ECO:0000256" key="4">
    <source>
        <dbReference type="ARBA" id="ARBA00022692"/>
    </source>
</evidence>
<keyword evidence="2 7" id="KW-0813">Transport</keyword>
<keyword evidence="4 7" id="KW-0812">Transmembrane</keyword>
<dbReference type="GO" id="GO:0055085">
    <property type="term" value="P:transmembrane transport"/>
    <property type="evidence" value="ECO:0007669"/>
    <property type="project" value="InterPro"/>
</dbReference>
<feature type="transmembrane region" description="Helical" evidence="7">
    <location>
        <begin position="356"/>
        <end position="378"/>
    </location>
</feature>
<dbReference type="EMBL" id="VUNS01000017">
    <property type="protein sequence ID" value="MST98287.1"/>
    <property type="molecule type" value="Genomic_DNA"/>
</dbReference>
<accession>A0A844G3K0</accession>
<keyword evidence="5 7" id="KW-1133">Transmembrane helix</keyword>
<reference evidence="9 10" key="1">
    <citation type="submission" date="2019-08" db="EMBL/GenBank/DDBJ databases">
        <title>In-depth cultivation of the pig gut microbiome towards novel bacterial diversity and tailored functional studies.</title>
        <authorList>
            <person name="Wylensek D."/>
            <person name="Hitch T.C.A."/>
            <person name="Clavel T."/>
        </authorList>
    </citation>
    <scope>NUCLEOTIDE SEQUENCE [LARGE SCALE GENOMIC DNA]</scope>
    <source>
        <strain evidence="9 10">BBE-744-WT-12</strain>
    </source>
</reference>
<feature type="domain" description="ABC transmembrane type-1" evidence="8">
    <location>
        <begin position="184"/>
        <end position="378"/>
    </location>
</feature>